<feature type="domain" description="Response regulatory" evidence="8">
    <location>
        <begin position="3"/>
        <end position="118"/>
    </location>
</feature>
<dbReference type="InterPro" id="IPR011006">
    <property type="entry name" value="CheY-like_superfamily"/>
</dbReference>
<evidence type="ECO:0000313" key="10">
    <source>
        <dbReference type="Proteomes" id="UP000001520"/>
    </source>
</evidence>
<keyword evidence="6" id="KW-0597">Phosphoprotein</keyword>
<evidence type="ECO:0000256" key="1">
    <source>
        <dbReference type="ARBA" id="ARBA00022741"/>
    </source>
</evidence>
<dbReference type="STRING" id="639282.DEFDS_1376"/>
<dbReference type="InterPro" id="IPR003593">
    <property type="entry name" value="AAA+_ATPase"/>
</dbReference>
<keyword evidence="4" id="KW-0238">DNA-binding</keyword>
<dbReference type="PANTHER" id="PTHR32071:SF119">
    <property type="entry name" value="SIGMA L-DEPENDENT TRANSCRIPTIONAL REGULATOR YPLP-RELATED"/>
    <property type="match status" value="1"/>
</dbReference>
<dbReference type="Pfam" id="PF02954">
    <property type="entry name" value="HTH_8"/>
    <property type="match status" value="1"/>
</dbReference>
<dbReference type="SUPFAM" id="SSF52540">
    <property type="entry name" value="P-loop containing nucleoside triphosphate hydrolases"/>
    <property type="match status" value="1"/>
</dbReference>
<feature type="modified residue" description="4-aspartylphosphate" evidence="6">
    <location>
        <position position="53"/>
    </location>
</feature>
<dbReference type="InterPro" id="IPR009057">
    <property type="entry name" value="Homeodomain-like_sf"/>
</dbReference>
<dbReference type="PROSITE" id="PS50045">
    <property type="entry name" value="SIGMA54_INTERACT_4"/>
    <property type="match status" value="1"/>
</dbReference>
<keyword evidence="5" id="KW-0804">Transcription</keyword>
<keyword evidence="1" id="KW-0547">Nucleotide-binding</keyword>
<dbReference type="SUPFAM" id="SSF46689">
    <property type="entry name" value="Homeodomain-like"/>
    <property type="match status" value="1"/>
</dbReference>
<dbReference type="AlphaFoldDB" id="D3PE14"/>
<dbReference type="InterPro" id="IPR001789">
    <property type="entry name" value="Sig_transdc_resp-reg_receiver"/>
</dbReference>
<dbReference type="InterPro" id="IPR002197">
    <property type="entry name" value="HTH_Fis"/>
</dbReference>
<dbReference type="PANTHER" id="PTHR32071">
    <property type="entry name" value="TRANSCRIPTIONAL REGULATORY PROTEIN"/>
    <property type="match status" value="1"/>
</dbReference>
<dbReference type="RefSeq" id="WP_013008083.1">
    <property type="nucleotide sequence ID" value="NC_013939.1"/>
</dbReference>
<protein>
    <submittedName>
        <fullName evidence="9">Two-component system, NtrC family, response regulator</fullName>
    </submittedName>
</protein>
<dbReference type="InterPro" id="IPR025943">
    <property type="entry name" value="Sigma_54_int_dom_ATP-bd_2"/>
</dbReference>
<gene>
    <name evidence="9" type="ordered locus">DEFDS_1376</name>
</gene>
<dbReference type="PROSITE" id="PS00675">
    <property type="entry name" value="SIGMA54_INTERACT_1"/>
    <property type="match status" value="1"/>
</dbReference>
<accession>D3PE14</accession>
<dbReference type="Gene3D" id="3.40.50.300">
    <property type="entry name" value="P-loop containing nucleotide triphosphate hydrolases"/>
    <property type="match status" value="1"/>
</dbReference>
<dbReference type="InterPro" id="IPR002078">
    <property type="entry name" value="Sigma_54_int"/>
</dbReference>
<evidence type="ECO:0000256" key="6">
    <source>
        <dbReference type="PROSITE-ProRule" id="PRU00169"/>
    </source>
</evidence>
<dbReference type="Pfam" id="PF25601">
    <property type="entry name" value="AAA_lid_14"/>
    <property type="match status" value="1"/>
</dbReference>
<evidence type="ECO:0000259" key="8">
    <source>
        <dbReference type="PROSITE" id="PS50110"/>
    </source>
</evidence>
<proteinExistence type="predicted"/>
<dbReference type="Proteomes" id="UP000001520">
    <property type="component" value="Chromosome"/>
</dbReference>
<keyword evidence="10" id="KW-1185">Reference proteome</keyword>
<feature type="domain" description="Sigma-54 factor interaction" evidence="7">
    <location>
        <begin position="144"/>
        <end position="373"/>
    </location>
</feature>
<dbReference type="Gene3D" id="1.10.8.60">
    <property type="match status" value="1"/>
</dbReference>
<organism evidence="9 10">
    <name type="scientific">Deferribacter desulfuricans (strain DSM 14783 / JCM 11476 / NBRC 101012 / SSM1)</name>
    <dbReference type="NCBI Taxonomy" id="639282"/>
    <lineage>
        <taxon>Bacteria</taxon>
        <taxon>Pseudomonadati</taxon>
        <taxon>Deferribacterota</taxon>
        <taxon>Deferribacteres</taxon>
        <taxon>Deferribacterales</taxon>
        <taxon>Deferribacteraceae</taxon>
        <taxon>Deferribacter</taxon>
    </lineage>
</organism>
<dbReference type="SMART" id="SM00448">
    <property type="entry name" value="REC"/>
    <property type="match status" value="1"/>
</dbReference>
<dbReference type="eggNOG" id="COG2204">
    <property type="taxonomic scope" value="Bacteria"/>
</dbReference>
<dbReference type="OrthoDB" id="9763792at2"/>
<dbReference type="PROSITE" id="PS50110">
    <property type="entry name" value="RESPONSE_REGULATORY"/>
    <property type="match status" value="1"/>
</dbReference>
<dbReference type="HOGENOM" id="CLU_000445_0_6_0"/>
<dbReference type="InterPro" id="IPR058031">
    <property type="entry name" value="AAA_lid_NorR"/>
</dbReference>
<dbReference type="GO" id="GO:0006355">
    <property type="term" value="P:regulation of DNA-templated transcription"/>
    <property type="evidence" value="ECO:0007669"/>
    <property type="project" value="InterPro"/>
</dbReference>
<evidence type="ECO:0000256" key="5">
    <source>
        <dbReference type="ARBA" id="ARBA00023163"/>
    </source>
</evidence>
<name>D3PE14_DEFDS</name>
<evidence type="ECO:0000256" key="2">
    <source>
        <dbReference type="ARBA" id="ARBA00022840"/>
    </source>
</evidence>
<dbReference type="Pfam" id="PF00072">
    <property type="entry name" value="Response_reg"/>
    <property type="match status" value="1"/>
</dbReference>
<evidence type="ECO:0000256" key="4">
    <source>
        <dbReference type="ARBA" id="ARBA00023125"/>
    </source>
</evidence>
<evidence type="ECO:0000256" key="3">
    <source>
        <dbReference type="ARBA" id="ARBA00023015"/>
    </source>
</evidence>
<dbReference type="SMART" id="SM00382">
    <property type="entry name" value="AAA"/>
    <property type="match status" value="1"/>
</dbReference>
<dbReference type="Gene3D" id="3.40.50.2300">
    <property type="match status" value="1"/>
</dbReference>
<dbReference type="GO" id="GO:0000160">
    <property type="term" value="P:phosphorelay signal transduction system"/>
    <property type="evidence" value="ECO:0007669"/>
    <property type="project" value="InterPro"/>
</dbReference>
<keyword evidence="2" id="KW-0067">ATP-binding</keyword>
<dbReference type="Pfam" id="PF00158">
    <property type="entry name" value="Sigma54_activat"/>
    <property type="match status" value="1"/>
</dbReference>
<dbReference type="GO" id="GO:0043565">
    <property type="term" value="F:sequence-specific DNA binding"/>
    <property type="evidence" value="ECO:0007669"/>
    <property type="project" value="InterPro"/>
</dbReference>
<evidence type="ECO:0000259" key="7">
    <source>
        <dbReference type="PROSITE" id="PS50045"/>
    </source>
</evidence>
<dbReference type="CDD" id="cd00009">
    <property type="entry name" value="AAA"/>
    <property type="match status" value="1"/>
</dbReference>
<dbReference type="InterPro" id="IPR025944">
    <property type="entry name" value="Sigma_54_int_dom_CS"/>
</dbReference>
<dbReference type="InterPro" id="IPR027417">
    <property type="entry name" value="P-loop_NTPase"/>
</dbReference>
<dbReference type="KEGG" id="ddf:DEFDS_1376"/>
<dbReference type="EMBL" id="AP011529">
    <property type="protein sequence ID" value="BAI80837.1"/>
    <property type="molecule type" value="Genomic_DNA"/>
</dbReference>
<dbReference type="PROSITE" id="PS00688">
    <property type="entry name" value="SIGMA54_INTERACT_3"/>
    <property type="match status" value="1"/>
</dbReference>
<dbReference type="PROSITE" id="PS00676">
    <property type="entry name" value="SIGMA54_INTERACT_2"/>
    <property type="match status" value="1"/>
</dbReference>
<sequence>MFSIVVIDDEKYTLDFFEALFLDDEDIKVYKFQSPIEAIDNIDKIYPDVIITDILMSEMSGLEVLDYILKEYPDITVVLMTAYASIEKAVEAIKKGAFDFITKPFEDLEEVSVRIKKAIENSRLKTEVKVLQENIREIYGIENIVAKSKKMMDILSLVKKVSKINSNILITGESGTGKELIARSIHDLSDRKNERFLPVNCAAIPENLYESLFFGYEKGAFTGAYSNKKGYFEEANNGTIFLDEITETNPSFQAKLLRVIQERTIKRLGSSEIINVNVRIIAATNKNLKDEVEKGYFREDLYYRLNVINIEIPPLRERKEDIPLLIEYFTKKYSKEFGKSIKKISSEFYKFCYEYSWPGNVRELENTVERCVALEDSDILSVRYIPENMKQYNKQGVKPYKKARDEFEKNYLLELLSLTDNKISEAAKIAQIDVSTLHRKIQKYLSK</sequence>
<reference evidence="9 10" key="1">
    <citation type="journal article" date="2010" name="DNA Res.">
        <title>Bacterial lifestyle in a deep-sea hydrothermal vent chimney revealed by the genome sequence of the thermophilic bacterium Deferribacter desulfuricans SSM1.</title>
        <authorList>
            <person name="Takaki Y."/>
            <person name="Shimamura S."/>
            <person name="Nakagawa S."/>
            <person name="Fukuhara Y."/>
            <person name="Horikawa H."/>
            <person name="Ankai A."/>
            <person name="Harada T."/>
            <person name="Hosoyama A."/>
            <person name="Oguchi A."/>
            <person name="Fukui S."/>
            <person name="Fujita N."/>
            <person name="Takami H."/>
            <person name="Takai K."/>
        </authorList>
    </citation>
    <scope>NUCLEOTIDE SEQUENCE [LARGE SCALE GENOMIC DNA]</scope>
    <source>
        <strain evidence="10">DSM 14783 / JCM 11476 / NBRC 101012 / SSM1</strain>
    </source>
</reference>
<dbReference type="GO" id="GO:0005524">
    <property type="term" value="F:ATP binding"/>
    <property type="evidence" value="ECO:0007669"/>
    <property type="project" value="UniProtKB-KW"/>
</dbReference>
<dbReference type="InterPro" id="IPR025662">
    <property type="entry name" value="Sigma_54_int_dom_ATP-bd_1"/>
</dbReference>
<evidence type="ECO:0000313" key="9">
    <source>
        <dbReference type="EMBL" id="BAI80837.1"/>
    </source>
</evidence>
<dbReference type="Gene3D" id="1.10.10.60">
    <property type="entry name" value="Homeodomain-like"/>
    <property type="match status" value="1"/>
</dbReference>
<keyword evidence="3" id="KW-0805">Transcription regulation</keyword>
<dbReference type="FunFam" id="3.40.50.300:FF:000006">
    <property type="entry name" value="DNA-binding transcriptional regulator NtrC"/>
    <property type="match status" value="1"/>
</dbReference>
<dbReference type="SUPFAM" id="SSF52172">
    <property type="entry name" value="CheY-like"/>
    <property type="match status" value="1"/>
</dbReference>